<reference evidence="1 2" key="1">
    <citation type="submission" date="2022-03" db="EMBL/GenBank/DDBJ databases">
        <authorList>
            <person name="Macdonald S."/>
            <person name="Ahmed S."/>
            <person name="Newling K."/>
        </authorList>
    </citation>
    <scope>NUCLEOTIDE SEQUENCE [LARGE SCALE GENOMIC DNA]</scope>
</reference>
<gene>
    <name evidence="1" type="ORF">ERUC_LOCUS24087</name>
</gene>
<dbReference type="Proteomes" id="UP001642260">
    <property type="component" value="Unassembled WGS sequence"/>
</dbReference>
<dbReference type="AlphaFoldDB" id="A0ABC8KHW6"/>
<evidence type="ECO:0000313" key="2">
    <source>
        <dbReference type="Proteomes" id="UP001642260"/>
    </source>
</evidence>
<organism evidence="1 2">
    <name type="scientific">Eruca vesicaria subsp. sativa</name>
    <name type="common">Garden rocket</name>
    <name type="synonym">Eruca sativa</name>
    <dbReference type="NCBI Taxonomy" id="29727"/>
    <lineage>
        <taxon>Eukaryota</taxon>
        <taxon>Viridiplantae</taxon>
        <taxon>Streptophyta</taxon>
        <taxon>Embryophyta</taxon>
        <taxon>Tracheophyta</taxon>
        <taxon>Spermatophyta</taxon>
        <taxon>Magnoliopsida</taxon>
        <taxon>eudicotyledons</taxon>
        <taxon>Gunneridae</taxon>
        <taxon>Pentapetalae</taxon>
        <taxon>rosids</taxon>
        <taxon>malvids</taxon>
        <taxon>Brassicales</taxon>
        <taxon>Brassicaceae</taxon>
        <taxon>Brassiceae</taxon>
        <taxon>Eruca</taxon>
    </lineage>
</organism>
<evidence type="ECO:0000313" key="1">
    <source>
        <dbReference type="EMBL" id="CAH8358331.1"/>
    </source>
</evidence>
<dbReference type="Gene3D" id="3.80.10.10">
    <property type="entry name" value="Ribonuclease Inhibitor"/>
    <property type="match status" value="1"/>
</dbReference>
<protein>
    <submittedName>
        <fullName evidence="1">Uncharacterized protein</fullName>
    </submittedName>
</protein>
<accession>A0ABC8KHW6</accession>
<name>A0ABC8KHW6_ERUVS</name>
<proteinExistence type="predicted"/>
<dbReference type="InterPro" id="IPR032675">
    <property type="entry name" value="LRR_dom_sf"/>
</dbReference>
<dbReference type="EMBL" id="CAKOAT010245154">
    <property type="protein sequence ID" value="CAH8358331.1"/>
    <property type="molecule type" value="Genomic_DNA"/>
</dbReference>
<comment type="caution">
    <text evidence="1">The sequence shown here is derived from an EMBL/GenBank/DDBJ whole genome shotgun (WGS) entry which is preliminary data.</text>
</comment>
<keyword evidence="2" id="KW-1185">Reference proteome</keyword>
<sequence length="160" mass="18307">MAFEKMYNLRYLKICIYNPGSYSTLHLPKGLESLPDELSQLQRLWEGTKLVDIQELQNALNVEVLDLQGCTKLQRFIDTSRFHHLRVINLSGCTKIKSSPKGPPNIEELYLKQTGIRSIPTVTLSSKDNSFTYDHGGHKFLDMDDLSESIMVYLENLKVS</sequence>
<dbReference type="SUPFAM" id="SSF52058">
    <property type="entry name" value="L domain-like"/>
    <property type="match status" value="1"/>
</dbReference>